<reference evidence="1" key="1">
    <citation type="submission" date="2013-01" db="EMBL/GenBank/DDBJ databases">
        <title>Genome assembly of Mariniradius saccharolyticus AK6.</title>
        <authorList>
            <person name="Vaidya B."/>
            <person name="Khatri I."/>
            <person name="Tanuku N.R.S."/>
            <person name="Subramanian S."/>
            <person name="Pinnaka A."/>
        </authorList>
    </citation>
    <scope>NUCLEOTIDE SEQUENCE [LARGE SCALE GENOMIC DNA]</scope>
    <source>
        <strain evidence="1">AK6</strain>
    </source>
</reference>
<keyword evidence="2" id="KW-1185">Reference proteome</keyword>
<name>M7X5Y0_9BACT</name>
<accession>M7X5Y0</accession>
<organism evidence="1 2">
    <name type="scientific">Mariniradius saccharolyticus AK6</name>
    <dbReference type="NCBI Taxonomy" id="1239962"/>
    <lineage>
        <taxon>Bacteria</taxon>
        <taxon>Pseudomonadati</taxon>
        <taxon>Bacteroidota</taxon>
        <taxon>Cytophagia</taxon>
        <taxon>Cytophagales</taxon>
        <taxon>Cyclobacteriaceae</taxon>
        <taxon>Mariniradius</taxon>
    </lineage>
</organism>
<evidence type="ECO:0000313" key="2">
    <source>
        <dbReference type="Proteomes" id="UP000010953"/>
    </source>
</evidence>
<dbReference type="AlphaFoldDB" id="M7X5Y0"/>
<dbReference type="Proteomes" id="UP000010953">
    <property type="component" value="Unassembled WGS sequence"/>
</dbReference>
<comment type="caution">
    <text evidence="1">The sequence shown here is derived from an EMBL/GenBank/DDBJ whole genome shotgun (WGS) entry which is preliminary data.</text>
</comment>
<evidence type="ECO:0000313" key="1">
    <source>
        <dbReference type="EMBL" id="EMS32845.1"/>
    </source>
</evidence>
<dbReference type="InParanoid" id="M7X5Y0"/>
<dbReference type="STRING" id="1239962.C943_00851"/>
<proteinExistence type="predicted"/>
<dbReference type="EMBL" id="AMZY02000011">
    <property type="protein sequence ID" value="EMS32845.1"/>
    <property type="molecule type" value="Genomic_DNA"/>
</dbReference>
<sequence>MSPEGGIGRLQFVDSLDYFLYGFRGVDGLLHGLNLINF</sequence>
<gene>
    <name evidence="1" type="ORF">C943_00851</name>
</gene>
<protein>
    <submittedName>
        <fullName evidence="1">Uncharacterized protein</fullName>
    </submittedName>
</protein>